<evidence type="ECO:0000256" key="1">
    <source>
        <dbReference type="ARBA" id="ARBA00006328"/>
    </source>
</evidence>
<dbReference type="Pfam" id="PF05368">
    <property type="entry name" value="NmrA"/>
    <property type="match status" value="1"/>
</dbReference>
<dbReference type="PANTHER" id="PTHR42748">
    <property type="entry name" value="NITROGEN METABOLITE REPRESSION PROTEIN NMRA FAMILY MEMBER"/>
    <property type="match status" value="1"/>
</dbReference>
<dbReference type="SUPFAM" id="SSF51735">
    <property type="entry name" value="NAD(P)-binding Rossmann-fold domains"/>
    <property type="match status" value="1"/>
</dbReference>
<dbReference type="EMBL" id="KN881953">
    <property type="protein sequence ID" value="KIY47292.1"/>
    <property type="molecule type" value="Genomic_DNA"/>
</dbReference>
<dbReference type="InterPro" id="IPR051164">
    <property type="entry name" value="NmrA-like_oxidored"/>
</dbReference>
<keyword evidence="2" id="KW-0521">NADP</keyword>
<sequence length="357" mass="40795">MSTPKKLVLVIGATGAQGRYVVSHLLREPPPYAVRALTRDPTNKHAQNLAAQGAELFQGRFDDFDCVKKALEGCYGAFINTDTFTVGEEAEIYIGMRIFEMAKQTPTLRHYIYSSIDYLPRLTGYNDLYTPAQYMAKSRVADWMRSQETLIGGTGMTWSMISTGPYMEMLKMAMLGPLHKREDGTIVFASGIGDGHAPLIALEDLGWWARYSFDHRTEVSGKELEIASDMVGWDYLVETITRVTGIPAVYKRQTIAEWWQNFAPSGNLKPLANELEDGITYRENFTRFWSVYRDDVVKRDMDWIRSVHPGTRSLEKWIKENDYRGDIKHHEDGALLKNVEDRKMMPLELNREIVSNL</sequence>
<protein>
    <submittedName>
        <fullName evidence="4">NmrA-family protein</fullName>
    </submittedName>
</protein>
<organism evidence="4 5">
    <name type="scientific">Fistulina hepatica ATCC 64428</name>
    <dbReference type="NCBI Taxonomy" id="1128425"/>
    <lineage>
        <taxon>Eukaryota</taxon>
        <taxon>Fungi</taxon>
        <taxon>Dikarya</taxon>
        <taxon>Basidiomycota</taxon>
        <taxon>Agaricomycotina</taxon>
        <taxon>Agaricomycetes</taxon>
        <taxon>Agaricomycetidae</taxon>
        <taxon>Agaricales</taxon>
        <taxon>Fistulinaceae</taxon>
        <taxon>Fistulina</taxon>
    </lineage>
</organism>
<dbReference type="Gene3D" id="3.90.25.10">
    <property type="entry name" value="UDP-galactose 4-epimerase, domain 1"/>
    <property type="match status" value="1"/>
</dbReference>
<dbReference type="CDD" id="cd05251">
    <property type="entry name" value="NmrA_like_SDR_a"/>
    <property type="match status" value="1"/>
</dbReference>
<accession>A0A0D7A8E7</accession>
<evidence type="ECO:0000313" key="4">
    <source>
        <dbReference type="EMBL" id="KIY47292.1"/>
    </source>
</evidence>
<evidence type="ECO:0000259" key="3">
    <source>
        <dbReference type="Pfam" id="PF05368"/>
    </source>
</evidence>
<gene>
    <name evidence="4" type="ORF">FISHEDRAFT_45674</name>
</gene>
<dbReference type="AlphaFoldDB" id="A0A0D7A8E7"/>
<reference evidence="4 5" key="1">
    <citation type="journal article" date="2015" name="Fungal Genet. Biol.">
        <title>Evolution of novel wood decay mechanisms in Agaricales revealed by the genome sequences of Fistulina hepatica and Cylindrobasidium torrendii.</title>
        <authorList>
            <person name="Floudas D."/>
            <person name="Held B.W."/>
            <person name="Riley R."/>
            <person name="Nagy L.G."/>
            <person name="Koehler G."/>
            <person name="Ransdell A.S."/>
            <person name="Younus H."/>
            <person name="Chow J."/>
            <person name="Chiniquy J."/>
            <person name="Lipzen A."/>
            <person name="Tritt A."/>
            <person name="Sun H."/>
            <person name="Haridas S."/>
            <person name="LaButti K."/>
            <person name="Ohm R.A."/>
            <person name="Kues U."/>
            <person name="Blanchette R.A."/>
            <person name="Grigoriev I.V."/>
            <person name="Minto R.E."/>
            <person name="Hibbett D.S."/>
        </authorList>
    </citation>
    <scope>NUCLEOTIDE SEQUENCE [LARGE SCALE GENOMIC DNA]</scope>
    <source>
        <strain evidence="4 5">ATCC 64428</strain>
    </source>
</reference>
<proteinExistence type="inferred from homology"/>
<evidence type="ECO:0000313" key="5">
    <source>
        <dbReference type="Proteomes" id="UP000054144"/>
    </source>
</evidence>
<dbReference type="InterPro" id="IPR036291">
    <property type="entry name" value="NAD(P)-bd_dom_sf"/>
</dbReference>
<evidence type="ECO:0000256" key="2">
    <source>
        <dbReference type="ARBA" id="ARBA00022857"/>
    </source>
</evidence>
<dbReference type="InterPro" id="IPR008030">
    <property type="entry name" value="NmrA-like"/>
</dbReference>
<dbReference type="PANTHER" id="PTHR42748:SF14">
    <property type="entry name" value="SNOAL-LIKE DOMAIN-CONTAINING PROTEIN"/>
    <property type="match status" value="1"/>
</dbReference>
<name>A0A0D7A8E7_9AGAR</name>
<dbReference type="OrthoDB" id="300709at2759"/>
<dbReference type="Proteomes" id="UP000054144">
    <property type="component" value="Unassembled WGS sequence"/>
</dbReference>
<dbReference type="GO" id="GO:0005634">
    <property type="term" value="C:nucleus"/>
    <property type="evidence" value="ECO:0007669"/>
    <property type="project" value="TreeGrafter"/>
</dbReference>
<comment type="similarity">
    <text evidence="1">Belongs to the NmrA-type oxidoreductase family.</text>
</comment>
<feature type="domain" description="NmrA-like" evidence="3">
    <location>
        <begin position="5"/>
        <end position="265"/>
    </location>
</feature>
<keyword evidence="5" id="KW-1185">Reference proteome</keyword>
<dbReference type="Gene3D" id="3.40.50.720">
    <property type="entry name" value="NAD(P)-binding Rossmann-like Domain"/>
    <property type="match status" value="1"/>
</dbReference>